<organism evidence="1 2">
    <name type="scientific">Ramlibacter aquaticus</name>
    <dbReference type="NCBI Taxonomy" id="2780094"/>
    <lineage>
        <taxon>Bacteria</taxon>
        <taxon>Pseudomonadati</taxon>
        <taxon>Pseudomonadota</taxon>
        <taxon>Betaproteobacteria</taxon>
        <taxon>Burkholderiales</taxon>
        <taxon>Comamonadaceae</taxon>
        <taxon>Ramlibacter</taxon>
    </lineage>
</organism>
<keyword evidence="2" id="KW-1185">Reference proteome</keyword>
<proteinExistence type="predicted"/>
<feature type="non-terminal residue" evidence="1">
    <location>
        <position position="1"/>
    </location>
</feature>
<gene>
    <name evidence="1" type="ORF">IM725_20110</name>
</gene>
<dbReference type="Proteomes" id="UP000715965">
    <property type="component" value="Unassembled WGS sequence"/>
</dbReference>
<evidence type="ECO:0000313" key="1">
    <source>
        <dbReference type="EMBL" id="MBE7942871.1"/>
    </source>
</evidence>
<dbReference type="EMBL" id="JADDOJ010000200">
    <property type="protein sequence ID" value="MBE7942871.1"/>
    <property type="molecule type" value="Genomic_DNA"/>
</dbReference>
<name>A0ABR9SKG8_9BURK</name>
<protein>
    <submittedName>
        <fullName evidence="1">Uncharacterized protein</fullName>
    </submittedName>
</protein>
<feature type="non-terminal residue" evidence="1">
    <location>
        <position position="141"/>
    </location>
</feature>
<evidence type="ECO:0000313" key="2">
    <source>
        <dbReference type="Proteomes" id="UP000715965"/>
    </source>
</evidence>
<comment type="caution">
    <text evidence="1">The sequence shown here is derived from an EMBL/GenBank/DDBJ whole genome shotgun (WGS) entry which is preliminary data.</text>
</comment>
<reference evidence="1 2" key="1">
    <citation type="submission" date="2020-10" db="EMBL/GenBank/DDBJ databases">
        <title>Draft genome of Ramlibacter aquaticus LMG 30558.</title>
        <authorList>
            <person name="Props R."/>
        </authorList>
    </citation>
    <scope>NUCLEOTIDE SEQUENCE [LARGE SCALE GENOMIC DNA]</scope>
    <source>
        <strain evidence="1 2">LMG 30558</strain>
    </source>
</reference>
<dbReference type="RefSeq" id="WP_193782407.1">
    <property type="nucleotide sequence ID" value="NZ_JADDOJ010000200.1"/>
</dbReference>
<sequence length="141" mass="14807">KMESEQIALRKTTQLSAPDQSYAAVIQAGGSVDVKAQAGIDNSVVRGGYTYVGSGANTNAPGYSTLVSLNPQLPPDVAQQQVNPLGLPGFDLPSGQNGLFHLNDSDGAKGLPTSQFAASPHKYLIETNPLFTDMRQFLGSD</sequence>
<accession>A0ABR9SKG8</accession>